<dbReference type="InterPro" id="IPR012337">
    <property type="entry name" value="RNaseH-like_sf"/>
</dbReference>
<sequence length="647" mass="72429">MWPSAPSTRKFGTVACPSGDKCDFPNCIFSHDALSVQSEAVEASGDTATADASLKTEQSPQPKRLKLDNESPQIPNEVEDTAESHVFEGFLANKNTQSSETSSIRTTPTASAVSENTSGTTLRPATRPISPPSLKTAQRATLEKEVQVNLMPRKLQHDPVSFTKRLSMLKVLHQYMEPLNDKLKRAVKPEIQALCLSANLLNKLAVDEEEKIAKEHTQVYENVLKQRIFAYKKMTIEEWVKMRREVVAKETGILPKKNTPKKIITGLSPEDEVTFLTQLIATEQELVAHGVLTKLPTKEELWETKSALQLADFWETCERCKTRFQVFPDRRQSDGALTTKGSCQHHWGKKMYPKPEPGQPKEPPKMTCCNEPIGSPGCTTSQTHAFKISDHNRLSLIMAFIETPENDKVDPHAAVCFDCEMAYTTYGLELLRLTVISWPNHKPLIDVLVRPMGHILDFNTRFSGVTPEMFHNAKPYDPENPKPIRHDLRIVESPEAARDLMLSHVSPRTPILGHAIENDLNTVRLVHPTVVDTAILFPTRQGLPYRHGLKALAKMHLDLDIQQGGAAGHDSYEDAKTTGELVRAKVAKEWKRLQALRFEIRDGGVYPPLPDGPPPPYPPPNAPTAPAMMRQGYLVEGGKRKREEEQN</sequence>
<dbReference type="SUPFAM" id="SSF53098">
    <property type="entry name" value="Ribonuclease H-like"/>
    <property type="match status" value="1"/>
</dbReference>
<dbReference type="InterPro" id="IPR034922">
    <property type="entry name" value="REX1-like_exo"/>
</dbReference>
<dbReference type="InterPro" id="IPR047021">
    <property type="entry name" value="REXO1/3/4-like"/>
</dbReference>
<dbReference type="AlphaFoldDB" id="A0A2V1E3Z6"/>
<feature type="domain" description="Exonuclease" evidence="6">
    <location>
        <begin position="413"/>
        <end position="591"/>
    </location>
</feature>
<evidence type="ECO:0000259" key="6">
    <source>
        <dbReference type="SMART" id="SM00479"/>
    </source>
</evidence>
<dbReference type="InterPro" id="IPR036397">
    <property type="entry name" value="RNaseH_sf"/>
</dbReference>
<keyword evidence="3" id="KW-0378">Hydrolase</keyword>
<protein>
    <recommendedName>
        <fullName evidence="6">Exonuclease domain-containing protein</fullName>
    </recommendedName>
</protein>
<keyword evidence="8" id="KW-1185">Reference proteome</keyword>
<dbReference type="SMART" id="SM00479">
    <property type="entry name" value="EXOIII"/>
    <property type="match status" value="1"/>
</dbReference>
<evidence type="ECO:0000313" key="8">
    <source>
        <dbReference type="Proteomes" id="UP000244855"/>
    </source>
</evidence>
<feature type="compositionally biased region" description="Basic and acidic residues" evidence="5">
    <location>
        <begin position="637"/>
        <end position="647"/>
    </location>
</feature>
<dbReference type="OrthoDB" id="3996471at2759"/>
<evidence type="ECO:0000313" key="7">
    <source>
        <dbReference type="EMBL" id="PVI05278.1"/>
    </source>
</evidence>
<dbReference type="GO" id="GO:0003676">
    <property type="term" value="F:nucleic acid binding"/>
    <property type="evidence" value="ECO:0007669"/>
    <property type="project" value="InterPro"/>
</dbReference>
<feature type="region of interest" description="Disordered" evidence="5">
    <location>
        <begin position="604"/>
        <end position="647"/>
    </location>
</feature>
<dbReference type="EMBL" id="KZ805315">
    <property type="protein sequence ID" value="PVI05278.1"/>
    <property type="molecule type" value="Genomic_DNA"/>
</dbReference>
<dbReference type="InterPro" id="IPR013520">
    <property type="entry name" value="Ribonucl_H"/>
</dbReference>
<dbReference type="Proteomes" id="UP000244855">
    <property type="component" value="Unassembled WGS sequence"/>
</dbReference>
<feature type="region of interest" description="Disordered" evidence="5">
    <location>
        <begin position="93"/>
        <end position="135"/>
    </location>
</feature>
<dbReference type="Gene3D" id="3.30.420.10">
    <property type="entry name" value="Ribonuclease H-like superfamily/Ribonuclease H"/>
    <property type="match status" value="1"/>
</dbReference>
<accession>A0A2V1E3Z6</accession>
<gene>
    <name evidence="7" type="ORF">DM02DRAFT_554981</name>
</gene>
<keyword evidence="2" id="KW-0540">Nuclease</keyword>
<evidence type="ECO:0000256" key="5">
    <source>
        <dbReference type="SAM" id="MobiDB-lite"/>
    </source>
</evidence>
<name>A0A2V1E3Z6_9PLEO</name>
<feature type="compositionally biased region" description="Pro residues" evidence="5">
    <location>
        <begin position="607"/>
        <end position="623"/>
    </location>
</feature>
<keyword evidence="4" id="KW-0269">Exonuclease</keyword>
<feature type="region of interest" description="Disordered" evidence="5">
    <location>
        <begin position="42"/>
        <end position="75"/>
    </location>
</feature>
<evidence type="ECO:0000256" key="2">
    <source>
        <dbReference type="ARBA" id="ARBA00022722"/>
    </source>
</evidence>
<dbReference type="GO" id="GO:0005634">
    <property type="term" value="C:nucleus"/>
    <property type="evidence" value="ECO:0007669"/>
    <property type="project" value="TreeGrafter"/>
</dbReference>
<evidence type="ECO:0000256" key="4">
    <source>
        <dbReference type="ARBA" id="ARBA00022839"/>
    </source>
</evidence>
<feature type="compositionally biased region" description="Polar residues" evidence="5">
    <location>
        <begin position="93"/>
        <end position="123"/>
    </location>
</feature>
<dbReference type="PANTHER" id="PTHR12801:SF112">
    <property type="entry name" value="RNA EXONUCLEASE 3"/>
    <property type="match status" value="1"/>
</dbReference>
<evidence type="ECO:0000256" key="3">
    <source>
        <dbReference type="ARBA" id="ARBA00022801"/>
    </source>
</evidence>
<evidence type="ECO:0000256" key="1">
    <source>
        <dbReference type="ARBA" id="ARBA00006357"/>
    </source>
</evidence>
<dbReference type="PANTHER" id="PTHR12801">
    <property type="entry name" value="RNA EXONUCLEASE REXO1 / RECO3 FAMILY MEMBER-RELATED"/>
    <property type="match status" value="1"/>
</dbReference>
<dbReference type="CDD" id="cd06145">
    <property type="entry name" value="REX1_like"/>
    <property type="match status" value="1"/>
</dbReference>
<organism evidence="7 8">
    <name type="scientific">Periconia macrospinosa</name>
    <dbReference type="NCBI Taxonomy" id="97972"/>
    <lineage>
        <taxon>Eukaryota</taxon>
        <taxon>Fungi</taxon>
        <taxon>Dikarya</taxon>
        <taxon>Ascomycota</taxon>
        <taxon>Pezizomycotina</taxon>
        <taxon>Dothideomycetes</taxon>
        <taxon>Pleosporomycetidae</taxon>
        <taxon>Pleosporales</taxon>
        <taxon>Massarineae</taxon>
        <taxon>Periconiaceae</taxon>
        <taxon>Periconia</taxon>
    </lineage>
</organism>
<dbReference type="GO" id="GO:0004527">
    <property type="term" value="F:exonuclease activity"/>
    <property type="evidence" value="ECO:0007669"/>
    <property type="project" value="UniProtKB-KW"/>
</dbReference>
<dbReference type="STRING" id="97972.A0A2V1E3Z6"/>
<proteinExistence type="inferred from homology"/>
<comment type="similarity">
    <text evidence="1">Belongs to the REXO1/REXO3 family.</text>
</comment>
<reference evidence="7 8" key="1">
    <citation type="journal article" date="2018" name="Sci. Rep.">
        <title>Comparative genomics provides insights into the lifestyle and reveals functional heterogeneity of dark septate endophytic fungi.</title>
        <authorList>
            <person name="Knapp D.G."/>
            <person name="Nemeth J.B."/>
            <person name="Barry K."/>
            <person name="Hainaut M."/>
            <person name="Henrissat B."/>
            <person name="Johnson J."/>
            <person name="Kuo A."/>
            <person name="Lim J.H.P."/>
            <person name="Lipzen A."/>
            <person name="Nolan M."/>
            <person name="Ohm R.A."/>
            <person name="Tamas L."/>
            <person name="Grigoriev I.V."/>
            <person name="Spatafora J.W."/>
            <person name="Nagy L.G."/>
            <person name="Kovacs G.M."/>
        </authorList>
    </citation>
    <scope>NUCLEOTIDE SEQUENCE [LARGE SCALE GENOMIC DNA]</scope>
    <source>
        <strain evidence="7 8">DSE2036</strain>
    </source>
</reference>